<evidence type="ECO:0000313" key="1">
    <source>
        <dbReference type="EMBL" id="GAU99043.1"/>
    </source>
</evidence>
<reference evidence="1 2" key="1">
    <citation type="journal article" date="2016" name="Nat. Commun.">
        <title>Extremotolerant tardigrade genome and improved radiotolerance of human cultured cells by tardigrade-unique protein.</title>
        <authorList>
            <person name="Hashimoto T."/>
            <person name="Horikawa D.D."/>
            <person name="Saito Y."/>
            <person name="Kuwahara H."/>
            <person name="Kozuka-Hata H."/>
            <person name="Shin-I T."/>
            <person name="Minakuchi Y."/>
            <person name="Ohishi K."/>
            <person name="Motoyama A."/>
            <person name="Aizu T."/>
            <person name="Enomoto A."/>
            <person name="Kondo K."/>
            <person name="Tanaka S."/>
            <person name="Hara Y."/>
            <person name="Koshikawa S."/>
            <person name="Sagara H."/>
            <person name="Miura T."/>
            <person name="Yokobori S."/>
            <person name="Miyagawa K."/>
            <person name="Suzuki Y."/>
            <person name="Kubo T."/>
            <person name="Oyama M."/>
            <person name="Kohara Y."/>
            <person name="Fujiyama A."/>
            <person name="Arakawa K."/>
            <person name="Katayama T."/>
            <person name="Toyoda A."/>
            <person name="Kunieda T."/>
        </authorList>
    </citation>
    <scope>NUCLEOTIDE SEQUENCE [LARGE SCALE GENOMIC DNA]</scope>
    <source>
        <strain evidence="1 2">YOKOZUNA-1</strain>
    </source>
</reference>
<dbReference type="AlphaFoldDB" id="A0A1D1VJE6"/>
<sequence length="122" mass="13691">MLLVSLFTFSQMRQSRLSRIKWRTSSVVSTALKLYDVTTLYVMHPTTGQMVSTKLHPLDLPLLIFFLSSAKILLSLASRQNGCWRAPHQDSTVGLQWSNLQHAGPAHRSSVQGGRDAVDEMH</sequence>
<keyword evidence="2" id="KW-1185">Reference proteome</keyword>
<protein>
    <submittedName>
        <fullName evidence="1">Uncharacterized protein</fullName>
    </submittedName>
</protein>
<dbReference type="Proteomes" id="UP000186922">
    <property type="component" value="Unassembled WGS sequence"/>
</dbReference>
<accession>A0A1D1VJE6</accession>
<name>A0A1D1VJE6_RAMVA</name>
<proteinExistence type="predicted"/>
<organism evidence="1 2">
    <name type="scientific">Ramazzottius varieornatus</name>
    <name type="common">Water bear</name>
    <name type="synonym">Tardigrade</name>
    <dbReference type="NCBI Taxonomy" id="947166"/>
    <lineage>
        <taxon>Eukaryota</taxon>
        <taxon>Metazoa</taxon>
        <taxon>Ecdysozoa</taxon>
        <taxon>Tardigrada</taxon>
        <taxon>Eutardigrada</taxon>
        <taxon>Parachela</taxon>
        <taxon>Hypsibioidea</taxon>
        <taxon>Ramazzottiidae</taxon>
        <taxon>Ramazzottius</taxon>
    </lineage>
</organism>
<gene>
    <name evidence="1" type="primary">RvY_10098</name>
    <name evidence="1" type="synonym">RvY_10098.1</name>
    <name evidence="1" type="ORF">RvY_10098-1</name>
</gene>
<dbReference type="EMBL" id="BDGG01000005">
    <property type="protein sequence ID" value="GAU99043.1"/>
    <property type="molecule type" value="Genomic_DNA"/>
</dbReference>
<evidence type="ECO:0000313" key="2">
    <source>
        <dbReference type="Proteomes" id="UP000186922"/>
    </source>
</evidence>
<comment type="caution">
    <text evidence="1">The sequence shown here is derived from an EMBL/GenBank/DDBJ whole genome shotgun (WGS) entry which is preliminary data.</text>
</comment>